<evidence type="ECO:0000259" key="8">
    <source>
        <dbReference type="PROSITE" id="PS51918"/>
    </source>
</evidence>
<reference evidence="9 10" key="1">
    <citation type="submission" date="2014-03" db="EMBL/GenBank/DDBJ databases">
        <title>Genome sequence of Clostridium litorale W6, DSM 5388.</title>
        <authorList>
            <person name="Poehlein A."/>
            <person name="Jagirdar A."/>
            <person name="Khonsari B."/>
            <person name="Chibani C.M."/>
            <person name="Gutierrez Gutierrez D.A."/>
            <person name="Davydova E."/>
            <person name="Alghaithi H.S."/>
            <person name="Nair K.P."/>
            <person name="Dhamotharan K."/>
            <person name="Chandran L."/>
            <person name="G W."/>
            <person name="Daniel R."/>
        </authorList>
    </citation>
    <scope>NUCLEOTIDE SEQUENCE [LARGE SCALE GENOMIC DNA]</scope>
    <source>
        <strain evidence="9 10">W6</strain>
    </source>
</reference>
<dbReference type="PANTHER" id="PTHR22960">
    <property type="entry name" value="MOLYBDOPTERIN COFACTOR SYNTHESIS PROTEIN A"/>
    <property type="match status" value="1"/>
</dbReference>
<dbReference type="InterPro" id="IPR006638">
    <property type="entry name" value="Elp3/MiaA/NifB-like_rSAM"/>
</dbReference>
<evidence type="ECO:0000256" key="1">
    <source>
        <dbReference type="ARBA" id="ARBA00022691"/>
    </source>
</evidence>
<dbReference type="Pfam" id="PF06463">
    <property type="entry name" value="Mob_synth_C"/>
    <property type="match status" value="1"/>
</dbReference>
<dbReference type="InterPro" id="IPR058240">
    <property type="entry name" value="rSAM_sf"/>
</dbReference>
<dbReference type="Proteomes" id="UP000027946">
    <property type="component" value="Unassembled WGS sequence"/>
</dbReference>
<dbReference type="InterPro" id="IPR007197">
    <property type="entry name" value="rSAM"/>
</dbReference>
<keyword evidence="5" id="KW-0411">Iron-sulfur</keyword>
<dbReference type="STRING" id="1121324.CLIT_13c01940"/>
<dbReference type="CDD" id="cd21117">
    <property type="entry name" value="Twitch_MoaA"/>
    <property type="match status" value="1"/>
</dbReference>
<protein>
    <submittedName>
        <fullName evidence="9">Cyclic pyranopterin monophosphate synthase MoaA</fullName>
        <ecNumber evidence="9">4.1.99.18</ecNumber>
    </submittedName>
</protein>
<keyword evidence="6" id="KW-0342">GTP-binding</keyword>
<comment type="caution">
    <text evidence="9">The sequence shown here is derived from an EMBL/GenBank/DDBJ whole genome shotgun (WGS) entry which is preliminary data.</text>
</comment>
<dbReference type="CDD" id="cd01335">
    <property type="entry name" value="Radical_SAM"/>
    <property type="match status" value="1"/>
</dbReference>
<accession>A0A069RKW3</accession>
<dbReference type="InterPro" id="IPR013483">
    <property type="entry name" value="MoaA"/>
</dbReference>
<dbReference type="GO" id="GO:0051539">
    <property type="term" value="F:4 iron, 4 sulfur cluster binding"/>
    <property type="evidence" value="ECO:0007669"/>
    <property type="project" value="UniProtKB-KW"/>
</dbReference>
<dbReference type="SUPFAM" id="SSF102114">
    <property type="entry name" value="Radical SAM enzymes"/>
    <property type="match status" value="1"/>
</dbReference>
<dbReference type="EC" id="4.1.99.18" evidence="9"/>
<dbReference type="PANTHER" id="PTHR22960:SF0">
    <property type="entry name" value="MOLYBDENUM COFACTOR BIOSYNTHESIS PROTEIN 1"/>
    <property type="match status" value="1"/>
</dbReference>
<keyword evidence="1" id="KW-0949">S-adenosyl-L-methionine</keyword>
<dbReference type="InterPro" id="IPR050105">
    <property type="entry name" value="MoCo_biosynth_MoaA/MoaC"/>
</dbReference>
<feature type="domain" description="Radical SAM core" evidence="8">
    <location>
        <begin position="1"/>
        <end position="195"/>
    </location>
</feature>
<dbReference type="Gene3D" id="3.20.20.70">
    <property type="entry name" value="Aldolase class I"/>
    <property type="match status" value="1"/>
</dbReference>
<evidence type="ECO:0000256" key="3">
    <source>
        <dbReference type="ARBA" id="ARBA00022741"/>
    </source>
</evidence>
<keyword evidence="7" id="KW-0501">Molybdenum cofactor biosynthesis</keyword>
<dbReference type="eggNOG" id="COG2896">
    <property type="taxonomic scope" value="Bacteria"/>
</dbReference>
<dbReference type="InterPro" id="IPR013785">
    <property type="entry name" value="Aldolase_TIM"/>
</dbReference>
<dbReference type="GO" id="GO:0061799">
    <property type="term" value="F:cyclic pyranopterin monophosphate synthase activity"/>
    <property type="evidence" value="ECO:0007669"/>
    <property type="project" value="TreeGrafter"/>
</dbReference>
<evidence type="ECO:0000256" key="5">
    <source>
        <dbReference type="ARBA" id="ARBA00023014"/>
    </source>
</evidence>
<sequence length="291" mass="32434">MPKEGVSKLSHEKIMSIEEMAQISRILAGIGIDKIRITGGEPLVKKGITRLISEIAQNANVKDIAMTTNGILLRKYAKKLREAGLKRVNISLDTLDARKYSQITRGGDLLQVLDGIEQAKRAGLSPIKINTVLIGGFNDDEIEDFVRMTMEEEIDVRFIELMPIGQAAGWSSKNFISNRAVLEKFPGLKKCNPSDKSSPAEYYRLEGAKGKVGLINPISCKFCDDCNRIRLTSDGKLKLCLHSDYEIDIINPFRRGEDIKEIVVNELSKKPKSHHLEDGDIIKRNMVQIGG</sequence>
<dbReference type="Pfam" id="PF04055">
    <property type="entry name" value="Radical_SAM"/>
    <property type="match status" value="1"/>
</dbReference>
<organism evidence="9 10">
    <name type="scientific">Peptoclostridium litorale DSM 5388</name>
    <dbReference type="NCBI Taxonomy" id="1121324"/>
    <lineage>
        <taxon>Bacteria</taxon>
        <taxon>Bacillati</taxon>
        <taxon>Bacillota</taxon>
        <taxon>Clostridia</taxon>
        <taxon>Peptostreptococcales</taxon>
        <taxon>Peptoclostridiaceae</taxon>
        <taxon>Peptoclostridium</taxon>
    </lineage>
</organism>
<dbReference type="GO" id="GO:0046872">
    <property type="term" value="F:metal ion binding"/>
    <property type="evidence" value="ECO:0007669"/>
    <property type="project" value="UniProtKB-KW"/>
</dbReference>
<evidence type="ECO:0000313" key="10">
    <source>
        <dbReference type="Proteomes" id="UP000027946"/>
    </source>
</evidence>
<keyword evidence="9" id="KW-0456">Lyase</keyword>
<keyword evidence="10" id="KW-1185">Reference proteome</keyword>
<gene>
    <name evidence="9" type="primary">moaA</name>
    <name evidence="9" type="ORF">CLIT_13c01940</name>
</gene>
<dbReference type="AlphaFoldDB" id="A0A069RKW3"/>
<dbReference type="PROSITE" id="PS51918">
    <property type="entry name" value="RADICAL_SAM"/>
    <property type="match status" value="1"/>
</dbReference>
<keyword evidence="2" id="KW-0479">Metal-binding</keyword>
<evidence type="ECO:0000256" key="4">
    <source>
        <dbReference type="ARBA" id="ARBA00023004"/>
    </source>
</evidence>
<dbReference type="NCBIfam" id="TIGR02666">
    <property type="entry name" value="moaA"/>
    <property type="match status" value="1"/>
</dbReference>
<dbReference type="GO" id="GO:0061798">
    <property type="term" value="F:GTP 3',8'-cyclase activity"/>
    <property type="evidence" value="ECO:0007669"/>
    <property type="project" value="TreeGrafter"/>
</dbReference>
<dbReference type="GO" id="GO:0005525">
    <property type="term" value="F:GTP binding"/>
    <property type="evidence" value="ECO:0007669"/>
    <property type="project" value="UniProtKB-KW"/>
</dbReference>
<evidence type="ECO:0000256" key="6">
    <source>
        <dbReference type="ARBA" id="ARBA00023134"/>
    </source>
</evidence>
<evidence type="ECO:0000313" key="9">
    <source>
        <dbReference type="EMBL" id="KDR94872.1"/>
    </source>
</evidence>
<evidence type="ECO:0000256" key="7">
    <source>
        <dbReference type="ARBA" id="ARBA00023150"/>
    </source>
</evidence>
<evidence type="ECO:0000256" key="2">
    <source>
        <dbReference type="ARBA" id="ARBA00022723"/>
    </source>
</evidence>
<keyword evidence="3" id="KW-0547">Nucleotide-binding</keyword>
<dbReference type="SMART" id="SM00729">
    <property type="entry name" value="Elp3"/>
    <property type="match status" value="1"/>
</dbReference>
<dbReference type="GO" id="GO:0006777">
    <property type="term" value="P:Mo-molybdopterin cofactor biosynthetic process"/>
    <property type="evidence" value="ECO:0007669"/>
    <property type="project" value="UniProtKB-KW"/>
</dbReference>
<proteinExistence type="predicted"/>
<dbReference type="EMBL" id="JJMM01000013">
    <property type="protein sequence ID" value="KDR94872.1"/>
    <property type="molecule type" value="Genomic_DNA"/>
</dbReference>
<name>A0A069RKW3_PEPLI</name>
<keyword evidence="4" id="KW-0408">Iron</keyword>
<dbReference type="InterPro" id="IPR010505">
    <property type="entry name" value="MoaA_twitch"/>
</dbReference>